<protein>
    <recommendedName>
        <fullName evidence="4">Zinc-finger</fullName>
    </recommendedName>
</protein>
<dbReference type="Proteomes" id="UP000184465">
    <property type="component" value="Unassembled WGS sequence"/>
</dbReference>
<name>A0A1M6K2F0_PARC5</name>
<proteinExistence type="predicted"/>
<feature type="transmembrane region" description="Helical" evidence="1">
    <location>
        <begin position="71"/>
        <end position="92"/>
    </location>
</feature>
<sequence>MNRKKCFVIKDLIKFYGKDGLEGETKKWVDDHLLTCSDCKSWMDTYKEDNEDFENISLTDKEKALIKRVKLVFKLGIGVIIFLAAWVSIWLFV</sequence>
<dbReference type="OrthoDB" id="6194834at2"/>
<keyword evidence="1" id="KW-0472">Membrane</keyword>
<keyword evidence="3" id="KW-1185">Reference proteome</keyword>
<dbReference type="AlphaFoldDB" id="A0A1M6K2F0"/>
<reference evidence="2 3" key="1">
    <citation type="submission" date="2016-11" db="EMBL/GenBank/DDBJ databases">
        <authorList>
            <person name="Jaros S."/>
            <person name="Januszkiewicz K."/>
            <person name="Wedrychowicz H."/>
        </authorList>
    </citation>
    <scope>NUCLEOTIDE SEQUENCE [LARGE SCALE GENOMIC DNA]</scope>
    <source>
        <strain evidence="2 3">DSM 15212</strain>
    </source>
</reference>
<evidence type="ECO:0000256" key="1">
    <source>
        <dbReference type="SAM" id="Phobius"/>
    </source>
</evidence>
<organism evidence="2 3">
    <name type="scientific">Paramaledivibacter caminithermalis (strain DSM 15212 / CIP 107654 / DViRD3)</name>
    <name type="common">Clostridium caminithermale</name>
    <dbReference type="NCBI Taxonomy" id="1121301"/>
    <lineage>
        <taxon>Bacteria</taxon>
        <taxon>Bacillati</taxon>
        <taxon>Bacillota</taxon>
        <taxon>Clostridia</taxon>
        <taxon>Peptostreptococcales</taxon>
        <taxon>Caminicellaceae</taxon>
        <taxon>Paramaledivibacter</taxon>
    </lineage>
</organism>
<gene>
    <name evidence="2" type="ORF">SAMN02745912_00223</name>
</gene>
<dbReference type="EMBL" id="FRAG01000002">
    <property type="protein sequence ID" value="SHJ53032.1"/>
    <property type="molecule type" value="Genomic_DNA"/>
</dbReference>
<evidence type="ECO:0008006" key="4">
    <source>
        <dbReference type="Google" id="ProtNLM"/>
    </source>
</evidence>
<evidence type="ECO:0000313" key="3">
    <source>
        <dbReference type="Proteomes" id="UP000184465"/>
    </source>
</evidence>
<dbReference type="RefSeq" id="WP_073146541.1">
    <property type="nucleotide sequence ID" value="NZ_FRAG01000002.1"/>
</dbReference>
<keyword evidence="1" id="KW-1133">Transmembrane helix</keyword>
<keyword evidence="1" id="KW-0812">Transmembrane</keyword>
<accession>A0A1M6K2F0</accession>
<dbReference type="STRING" id="1121301.SAMN02745912_00223"/>
<evidence type="ECO:0000313" key="2">
    <source>
        <dbReference type="EMBL" id="SHJ53032.1"/>
    </source>
</evidence>